<keyword evidence="2" id="KW-1185">Reference proteome</keyword>
<dbReference type="OrthoDB" id="4073963at2759"/>
<proteinExistence type="predicted"/>
<organism evidence="1 2">
    <name type="scientific">Maudiozyma saulgeensis</name>
    <dbReference type="NCBI Taxonomy" id="1789683"/>
    <lineage>
        <taxon>Eukaryota</taxon>
        <taxon>Fungi</taxon>
        <taxon>Dikarya</taxon>
        <taxon>Ascomycota</taxon>
        <taxon>Saccharomycotina</taxon>
        <taxon>Saccharomycetes</taxon>
        <taxon>Saccharomycetales</taxon>
        <taxon>Saccharomycetaceae</taxon>
        <taxon>Maudiozyma</taxon>
    </lineage>
</organism>
<gene>
    <name evidence="1" type="ORF">KASA_0N01507G</name>
</gene>
<dbReference type="Proteomes" id="UP000196158">
    <property type="component" value="Unassembled WGS sequence"/>
</dbReference>
<evidence type="ECO:0000313" key="2">
    <source>
        <dbReference type="Proteomes" id="UP000196158"/>
    </source>
</evidence>
<dbReference type="EMBL" id="FXLY01000005">
    <property type="protein sequence ID" value="SMN20210.1"/>
    <property type="molecule type" value="Genomic_DNA"/>
</dbReference>
<accession>A0A1X7R420</accession>
<reference evidence="1 2" key="1">
    <citation type="submission" date="2017-04" db="EMBL/GenBank/DDBJ databases">
        <authorList>
            <person name="Afonso C.L."/>
            <person name="Miller P.J."/>
            <person name="Scott M.A."/>
            <person name="Spackman E."/>
            <person name="Goraichik I."/>
            <person name="Dimitrov K.M."/>
            <person name="Suarez D.L."/>
            <person name="Swayne D.E."/>
        </authorList>
    </citation>
    <scope>NUCLEOTIDE SEQUENCE [LARGE SCALE GENOMIC DNA]</scope>
</reference>
<dbReference type="AlphaFoldDB" id="A0A1X7R420"/>
<dbReference type="STRING" id="1789683.A0A1X7R420"/>
<protein>
    <submittedName>
        <fullName evidence="1">Similar to Saccharomyces cerevisiae YOR242C SSP2 Sporulation specific protein that localizes to the spore wall</fullName>
    </submittedName>
</protein>
<name>A0A1X7R420_9SACH</name>
<evidence type="ECO:0000313" key="1">
    <source>
        <dbReference type="EMBL" id="SMN20210.1"/>
    </source>
</evidence>
<sequence>MTQSNIKYKRICTDKVLIKQGDLTHHHNYKKERTTWPELSNNKTKHIGFRQLTKAYFHGHTKAIGNNKNEAYYGIIGSEGVISKEYKPHLRKAEFTTSVKNEIHLENPKNTTTDISNDHTSSLQTSLDFSKLSNGFIFHSFDNFLDNNLQENKPTRVLIKHIPQEVGIDSVVSQIKGGPLRQISCTTTSQECKEVIFDFIYPQDATEFLKYANTSLFKVNGIRLQACWYDDNENKEKHLAHLLPLTTKNKDTQITRCLILKKNGKRRVVKKYSGISSNSLLPFDPQDMRNDFSVFGELQGLTPIISRRLCVSVLFMDVFSAMQAMQSLLDTNSFLHKKYYKTWAIWYGPDQTEQPCLT</sequence>